<feature type="domain" description="VWFC" evidence="8">
    <location>
        <begin position="2112"/>
        <end position="2178"/>
    </location>
</feature>
<feature type="compositionally biased region" description="Pro residues" evidence="7">
    <location>
        <begin position="2525"/>
        <end position="2545"/>
    </location>
</feature>
<feature type="region of interest" description="Disordered" evidence="7">
    <location>
        <begin position="1283"/>
        <end position="1307"/>
    </location>
</feature>
<name>A0AAE0YZS4_9GAST</name>
<dbReference type="Gene3D" id="3.40.50.410">
    <property type="entry name" value="von Willebrand factor, type A domain"/>
    <property type="match status" value="2"/>
</dbReference>
<dbReference type="CDD" id="cd01450">
    <property type="entry name" value="vWFA_subfamily_ECM"/>
    <property type="match status" value="1"/>
</dbReference>
<evidence type="ECO:0000313" key="12">
    <source>
        <dbReference type="Proteomes" id="UP001283361"/>
    </source>
</evidence>
<feature type="domain" description="VWFC" evidence="8">
    <location>
        <begin position="1761"/>
        <end position="1826"/>
    </location>
</feature>
<accession>A0AAE0YZS4</accession>
<evidence type="ECO:0000313" key="11">
    <source>
        <dbReference type="EMBL" id="KAK3760087.1"/>
    </source>
</evidence>
<evidence type="ECO:0000259" key="10">
    <source>
        <dbReference type="PROSITE" id="PS51670"/>
    </source>
</evidence>
<evidence type="ECO:0000259" key="9">
    <source>
        <dbReference type="PROSITE" id="PS50234"/>
    </source>
</evidence>
<keyword evidence="12" id="KW-1185">Reference proteome</keyword>
<evidence type="ECO:0000256" key="2">
    <source>
        <dbReference type="ARBA" id="ARBA00022525"/>
    </source>
</evidence>
<feature type="domain" description="ShKT" evidence="10">
    <location>
        <begin position="580"/>
        <end position="613"/>
    </location>
</feature>
<reference evidence="11" key="1">
    <citation type="journal article" date="2023" name="G3 (Bethesda)">
        <title>A reference genome for the long-term kleptoplast-retaining sea slug Elysia crispata morphotype clarki.</title>
        <authorList>
            <person name="Eastman K.E."/>
            <person name="Pendleton A.L."/>
            <person name="Shaikh M.A."/>
            <person name="Suttiyut T."/>
            <person name="Ogas R."/>
            <person name="Tomko P."/>
            <person name="Gavelis G."/>
            <person name="Widhalm J.R."/>
            <person name="Wisecaver J.H."/>
        </authorList>
    </citation>
    <scope>NUCLEOTIDE SEQUENCE</scope>
    <source>
        <strain evidence="11">ECLA1</strain>
    </source>
</reference>
<comment type="caution">
    <text evidence="6">Lacks conserved residue(s) required for the propagation of feature annotation.</text>
</comment>
<dbReference type="PANTHER" id="PTHR24020">
    <property type="entry name" value="COLLAGEN ALPHA"/>
    <property type="match status" value="1"/>
</dbReference>
<dbReference type="Pfam" id="PF00092">
    <property type="entry name" value="VWA"/>
    <property type="match status" value="2"/>
</dbReference>
<keyword evidence="3" id="KW-0732">Signal</keyword>
<evidence type="ECO:0000256" key="4">
    <source>
        <dbReference type="ARBA" id="ARBA00022737"/>
    </source>
</evidence>
<gene>
    <name evidence="11" type="ORF">RRG08_064757</name>
</gene>
<feature type="domain" description="VWFC" evidence="8">
    <location>
        <begin position="979"/>
        <end position="1045"/>
    </location>
</feature>
<dbReference type="InterPro" id="IPR050525">
    <property type="entry name" value="ECM_Assembly_Org"/>
</dbReference>
<dbReference type="SMART" id="SM00254">
    <property type="entry name" value="ShKT"/>
    <property type="match status" value="3"/>
</dbReference>
<feature type="region of interest" description="Disordered" evidence="7">
    <location>
        <begin position="1476"/>
        <end position="1535"/>
    </location>
</feature>
<comment type="subcellular location">
    <subcellularLocation>
        <location evidence="1">Secreted</location>
    </subcellularLocation>
</comment>
<organism evidence="11 12">
    <name type="scientific">Elysia crispata</name>
    <name type="common">lettuce slug</name>
    <dbReference type="NCBI Taxonomy" id="231223"/>
    <lineage>
        <taxon>Eukaryota</taxon>
        <taxon>Metazoa</taxon>
        <taxon>Spiralia</taxon>
        <taxon>Lophotrochozoa</taxon>
        <taxon>Mollusca</taxon>
        <taxon>Gastropoda</taxon>
        <taxon>Heterobranchia</taxon>
        <taxon>Euthyneura</taxon>
        <taxon>Panpulmonata</taxon>
        <taxon>Sacoglossa</taxon>
        <taxon>Placobranchoidea</taxon>
        <taxon>Plakobranchidae</taxon>
        <taxon>Elysia</taxon>
    </lineage>
</organism>
<protein>
    <recommendedName>
        <fullName evidence="13">VWFA domain-containing protein</fullName>
    </recommendedName>
</protein>
<dbReference type="PROSITE" id="PS51670">
    <property type="entry name" value="SHKT"/>
    <property type="match status" value="3"/>
</dbReference>
<keyword evidence="5" id="KW-0325">Glycoprotein</keyword>
<dbReference type="FunFam" id="3.40.50.410:FF:000004">
    <property type="entry name" value="collagen alpha-6(VI) chain"/>
    <property type="match status" value="1"/>
</dbReference>
<dbReference type="PROSITE" id="PS01208">
    <property type="entry name" value="VWFC_1"/>
    <property type="match status" value="10"/>
</dbReference>
<evidence type="ECO:0000256" key="5">
    <source>
        <dbReference type="ARBA" id="ARBA00023180"/>
    </source>
</evidence>
<feature type="domain" description="VWFA" evidence="9">
    <location>
        <begin position="306"/>
        <end position="481"/>
    </location>
</feature>
<dbReference type="SMART" id="SM00327">
    <property type="entry name" value="VWA"/>
    <property type="match status" value="2"/>
</dbReference>
<feature type="domain" description="ShKT" evidence="10">
    <location>
        <begin position="509"/>
        <end position="542"/>
    </location>
</feature>
<feature type="region of interest" description="Disordered" evidence="7">
    <location>
        <begin position="2396"/>
        <end position="2428"/>
    </location>
</feature>
<dbReference type="SMART" id="SM00214">
    <property type="entry name" value="VWC"/>
    <property type="match status" value="17"/>
</dbReference>
<dbReference type="InterPro" id="IPR002035">
    <property type="entry name" value="VWF_A"/>
</dbReference>
<feature type="region of interest" description="Disordered" evidence="7">
    <location>
        <begin position="2199"/>
        <end position="2221"/>
    </location>
</feature>
<feature type="compositionally biased region" description="Pro residues" evidence="7">
    <location>
        <begin position="2396"/>
        <end position="2411"/>
    </location>
</feature>
<feature type="domain" description="VWFC" evidence="8">
    <location>
        <begin position="723"/>
        <end position="788"/>
    </location>
</feature>
<feature type="domain" description="VWFA" evidence="9">
    <location>
        <begin position="105"/>
        <end position="284"/>
    </location>
</feature>
<evidence type="ECO:0000256" key="6">
    <source>
        <dbReference type="PROSITE-ProRule" id="PRU01005"/>
    </source>
</evidence>
<feature type="compositionally biased region" description="Low complexity" evidence="7">
    <location>
        <begin position="1618"/>
        <end position="1634"/>
    </location>
</feature>
<dbReference type="PROSITE" id="PS50184">
    <property type="entry name" value="VWFC_2"/>
    <property type="match status" value="6"/>
</dbReference>
<dbReference type="PRINTS" id="PR00453">
    <property type="entry name" value="VWFADOMAIN"/>
</dbReference>
<dbReference type="CDD" id="cd01472">
    <property type="entry name" value="vWA_collagen"/>
    <property type="match status" value="1"/>
</dbReference>
<proteinExistence type="predicted"/>
<dbReference type="EMBL" id="JAWDGP010005047">
    <property type="protein sequence ID" value="KAK3760087.1"/>
    <property type="molecule type" value="Genomic_DNA"/>
</dbReference>
<dbReference type="InterPro" id="IPR003582">
    <property type="entry name" value="ShKT_dom"/>
</dbReference>
<dbReference type="GO" id="GO:0005576">
    <property type="term" value="C:extracellular region"/>
    <property type="evidence" value="ECO:0007669"/>
    <property type="project" value="UniProtKB-SubCell"/>
</dbReference>
<dbReference type="Proteomes" id="UP001283361">
    <property type="component" value="Unassembled WGS sequence"/>
</dbReference>
<keyword evidence="2" id="KW-0964">Secreted</keyword>
<feature type="compositionally biased region" description="Pro residues" evidence="7">
    <location>
        <begin position="1964"/>
        <end position="1984"/>
    </location>
</feature>
<feature type="domain" description="ShKT" evidence="10">
    <location>
        <begin position="817"/>
        <end position="850"/>
    </location>
</feature>
<feature type="compositionally biased region" description="Low complexity" evidence="7">
    <location>
        <begin position="2076"/>
        <end position="2104"/>
    </location>
</feature>
<evidence type="ECO:0000256" key="1">
    <source>
        <dbReference type="ARBA" id="ARBA00004613"/>
    </source>
</evidence>
<dbReference type="PROSITE" id="PS50234">
    <property type="entry name" value="VWFA"/>
    <property type="match status" value="2"/>
</dbReference>
<feature type="region of interest" description="Disordered" evidence="7">
    <location>
        <begin position="2525"/>
        <end position="2579"/>
    </location>
</feature>
<evidence type="ECO:0008006" key="13">
    <source>
        <dbReference type="Google" id="ProtNLM"/>
    </source>
</evidence>
<feature type="domain" description="VWFC" evidence="8">
    <location>
        <begin position="1315"/>
        <end position="1381"/>
    </location>
</feature>
<dbReference type="InterPro" id="IPR001007">
    <property type="entry name" value="VWF_dom"/>
</dbReference>
<feature type="region of interest" description="Disordered" evidence="7">
    <location>
        <begin position="1610"/>
        <end position="1634"/>
    </location>
</feature>
<feature type="region of interest" description="Disordered" evidence="7">
    <location>
        <begin position="2076"/>
        <end position="2107"/>
    </location>
</feature>
<keyword evidence="4" id="KW-0677">Repeat</keyword>
<evidence type="ECO:0000256" key="7">
    <source>
        <dbReference type="SAM" id="MobiDB-lite"/>
    </source>
</evidence>
<dbReference type="PANTHER" id="PTHR24020:SF20">
    <property type="entry name" value="PH DOMAIN-CONTAINING PROTEIN"/>
    <property type="match status" value="1"/>
</dbReference>
<feature type="region of interest" description="Disordered" evidence="7">
    <location>
        <begin position="1931"/>
        <end position="2014"/>
    </location>
</feature>
<feature type="compositionally biased region" description="Pro residues" evidence="7">
    <location>
        <begin position="1994"/>
        <end position="2014"/>
    </location>
</feature>
<feature type="compositionally biased region" description="Low complexity" evidence="7">
    <location>
        <begin position="2412"/>
        <end position="2421"/>
    </location>
</feature>
<evidence type="ECO:0000256" key="3">
    <source>
        <dbReference type="ARBA" id="ARBA00022729"/>
    </source>
</evidence>
<dbReference type="InterPro" id="IPR036465">
    <property type="entry name" value="vWFA_dom_sf"/>
</dbReference>
<dbReference type="Pfam" id="PF01549">
    <property type="entry name" value="ShK"/>
    <property type="match status" value="3"/>
</dbReference>
<comment type="caution">
    <text evidence="11">The sequence shown here is derived from an EMBL/GenBank/DDBJ whole genome shotgun (WGS) entry which is preliminary data.</text>
</comment>
<feature type="domain" description="VWFC" evidence="8">
    <location>
        <begin position="624"/>
        <end position="689"/>
    </location>
</feature>
<feature type="compositionally biased region" description="Pro residues" evidence="7">
    <location>
        <begin position="1283"/>
        <end position="1295"/>
    </location>
</feature>
<dbReference type="SUPFAM" id="SSF53300">
    <property type="entry name" value="vWA-like"/>
    <property type="match status" value="2"/>
</dbReference>
<evidence type="ECO:0000259" key="8">
    <source>
        <dbReference type="PROSITE" id="PS50184"/>
    </source>
</evidence>
<sequence>MAQTFKGTTPSKLKKENSLLVCYGSERVGIVGLISSWVSFIKRWEATSPTRAKTHIEDEDRLVVDRLSWSAKSVKMEGRLVLAVITAILLGNPNAQNTACSGYADVVFVVDSSDSVGQADYQKELDLVKQTVNQMNVGPQGLHVGLVTYGGQSQPVFNLKDHGTAAAITSAVDKAPFIGGNEDILGALNTAKTQMFTPTAGVRDKTSRIVVLVTGGRSTNKALTKLRAEELRANDIDVYSVGIGKGVDVDELKGIASDPDSRYVYTADTFDSAKALAGVLGPKICNEIPEDPQFLPPPTGCLQKADVMFLLDSSSTIGQNNFQKLEDFMKNTVKNLDIASDKVRVGVMQYSSYPSMEFPLNMHDNRYDVLKAIDQVSFMGGGANTADALQYMRQLGFSQNSGARPDVPRVAIVITDGSSSDSAAVVREAENARRDNIGLIAVGVGPNVNTAELQAIADDPDSAHMFNPQDYSSLAGLSKQITDAACSVQSTAPPMTTLMPGATQAPDPCQDAVPNCANFANDVCTAYKSWAQVNCQRHCGLCTPVVYMHCQTIACLSNSPQVTLKHNLTSALRTTAPPACDDVLPDCTSFGIASCQTYRPYMTKNCARYCGFCGLDTQSVGFYGNCAYKGMTYSTGQKWTDGCDYECVCEDGNTGKYRCYNRCPVYHNLPAECTLVKQPDNCCLQPQCNFDQTVATTRSQQGIQERRWELKKLQENCRALGLNTCVYDGKNYYQDQQWQDGCSFQCICVDASTGRHECHDLCPTYRRLPSYCQLERKPGQCCAAPVCEFQNQQGTFTGLGSVSSNGVGQSAATLPPCDNKATNCALYGKSACTQFKQWALDNCREFCGLCGTLPDPGPNDKCLYEGVQYSQDQSWKVGNDIQCVCENAISGYYRCVNLCPSYTNLPASCTVKQSPGQACDVISCTSGTFVSSSNNFGSLGNGGNIVKGPADTYVPPTRPTGELAPPGTGGSPDKAPTLQGCLYNGQLYVQGQRWDDGCTRSCECLDALTGNTKCRQRCPDYAQVPSGCTLAADPDDPCCVKPKCADPSVTPVPHFQTYTTNFRPAAPPSDSNRFTGTGGVGGPGDGWATVVQTGTPVPTIPPGTRSTSAIGIGVCNYAGKSYKQNETWKDGCDYNCRCDDAFSGHYTCTQICVVYKDIPFPYCRLIQDPSNPCCKIPSCIWTAPVEMFTDFAKLNPTTPGQRVTNPPPAPSGYALCEYKGQTYDRDQVWYDGCDYKCTCEEPATNKYRCDSRCPEFPNTANCKFVKDPKDPTCCEVPVCPTPSPGPGETPDPTPTPQKGIVTGGVTPGTVPGNKGYCEYNGQRYQQGEMWDDGCEYNCVCEDAVTGKYKCTEKCARYPELAPNCRLIDDFANPCCKVPRCDPVPEFTTVSPGPNTGSSLKPPVQEYCVYNGVKYCTGQQWVDGCDKKCQCDNQDTGVYSCTERCITYDNLPPECKLVTDPSDTCCRVPQCGTPAPRITPAPPTVPGNTQVPGSAGPTPVPQVTDAPTPPPVTGKVTGYANVPTPSPGPNGVTGAPPTRTFCEYKGTRYNQDHKWADGCQFECECVQALVGKYECLEKCARYVNLPAGCRLVKDPSNPCCEVPDCPAAPPQQASTTLAPGLGSTTVSPGPGGPTDTAAPPSVCVYKGQQYTQGQRWYDGCDYACECEDAMQGVYRCDNRCPTYNSVPAGCHYEDDPRDPFCCKVIRCDIPQTVNNKTGTGLIPPPPPGQKTGGYATPAPTPYNPNNPTPMGGLPTPSPIPQGVCVYKGRQYQVGSKWQDGCDSNCECLDKTGVYRCTEICPPMITLPRQCTYVTDVNQPCCKTPYCDFTQSTIPPPMKTTTQPPNPFFSPTPSPRTDVCVYNGVAFKQGEQWEDGCDLKCVCEKAVTGFYRCSQRCAARPPPSPNCVMTTDPRDSGCKVPVCPVVPPTNPTVAPVPTGAPDPNNPGKTLAPPTNPPDPNNSGKTLPPPTNAPNPNPDPFTIPTPSPGTFDGYLIPPSPNPIPDPNNPGRTLPPPTNPPGCVYNGVMYKQGQSWQDGCQYNCVCSLYLNIPSYCRLINDPNDACCKIPECLPTAAPPATAGPTPGTGPTLPGQTTVTPGPGQSTPPVQTPPTPDYCVYKGVQYSQGQQWTDGCSKVCVCDNAMGNVYRCSDRCPQFTLPQGCTLIPDPNDPTCCEVPQCIKTPSPSDIPTPGPTKVYTNLPTGKVTGQAPVPTKPAVPGQTTSKPPEGCMYKNQRYVQGQRWQDGCDYYCVCEDGITGRYSCTQRCPTTGALPPQCKLVQDPNDFCCTVPSCDDSQTPSPGLPPRITLTPTPPGQTPVSGAPPVPTSASFCVYNGVPYRQGQTWKDGCNTICRCDNADKNYYSCADRCPTYQLQPGCKLVTDPNDVCCQVPQCFATPNPNPQPQPTGPPPTPFPNGTYPSKLPTTPPPVTPTPFPYPVSYKPGVIVGTPPPAQRTGFCEFKGQQYKTGDKWVDGCDYNCVCVDQNTGLYKCDQRCAPYPNIPANCVKIQDPNDICCQVPYCPGLTPPTSGPTPPQGTGPPQTPPPTAGSPTPTLFPSIIPPPATTKTPLVGPTPVPQGKWL</sequence>